<dbReference type="EMBL" id="ARYL01000020">
    <property type="protein sequence ID" value="KDA01924.1"/>
    <property type="molecule type" value="Genomic_DNA"/>
</dbReference>
<dbReference type="SUPFAM" id="SSF53756">
    <property type="entry name" value="UDP-Glycosyltransferase/glycogen phosphorylase"/>
    <property type="match status" value="1"/>
</dbReference>
<dbReference type="Gene3D" id="3.40.50.2000">
    <property type="entry name" value="Glycogen Phosphorylase B"/>
    <property type="match status" value="1"/>
</dbReference>
<dbReference type="PANTHER" id="PTHR46656">
    <property type="entry name" value="PUTATIVE-RELATED"/>
    <property type="match status" value="1"/>
</dbReference>
<gene>
    <name evidence="1" type="ORF">HOC_13444</name>
</gene>
<sequence length="409" mass="45172">MVFRSARKMAGRFPPTAAAARDIRVAMLPRGNPKREGFNPSAPLVVAGMFRTANGLGQAARLGIHALKRQGYNPIAVDLSDILNQIDGHSEDALQKIPSGSSGTLVLHANAPETRIALQALGLRRWHNWRIIGYWAWELSEPPKEWLSIAEHLDEIWTPSSFVTEAFRPFVDIPIRTVALPVRAPELTADDTPARFDSSPLRCLIMADGRSSFHRKNVLSAVRIYRNAFSQKDDTSLTVKLRNMAEYPEFSRDLTEAVRGDSSVTIIDESLPDARRWNLIASHHVMLSAHRSEGFGLHLAEAMSVGRVAMATGWSGNMEFMDAENSVPLPYQLEAVNDPYGVYKAPRGAIWAKVDEDASVEAIRHLNKNRDSAARLGQAAAEYISTNLDGAGYVSTLDPLRMGARSRLI</sequence>
<keyword evidence="1" id="KW-0808">Transferase</keyword>
<keyword evidence="2" id="KW-1185">Reference proteome</keyword>
<proteinExistence type="predicted"/>
<reference evidence="1 2" key="1">
    <citation type="journal article" date="2014" name="Antonie Van Leeuwenhoek">
        <title>Hyphomonas beringensis sp. nov. and Hyphomonas chukchiensis sp. nov., isolated from surface seawater of the Bering Sea and Chukchi Sea.</title>
        <authorList>
            <person name="Li C."/>
            <person name="Lai Q."/>
            <person name="Li G."/>
            <person name="Dong C."/>
            <person name="Wang J."/>
            <person name="Liao Y."/>
            <person name="Shao Z."/>
        </authorList>
    </citation>
    <scope>NUCLEOTIDE SEQUENCE [LARGE SCALE GENOMIC DNA]</scope>
    <source>
        <strain evidence="1 2">SCH89</strain>
    </source>
</reference>
<accession>A0A059G5E6</accession>
<comment type="caution">
    <text evidence="1">The sequence shown here is derived from an EMBL/GenBank/DDBJ whole genome shotgun (WGS) entry which is preliminary data.</text>
</comment>
<dbReference type="AlphaFoldDB" id="A0A059G5E6"/>
<name>A0A059G5E6_9PROT</name>
<dbReference type="PATRIC" id="fig|1280953.3.peg.2706"/>
<dbReference type="GO" id="GO:0016740">
    <property type="term" value="F:transferase activity"/>
    <property type="evidence" value="ECO:0007669"/>
    <property type="project" value="UniProtKB-KW"/>
</dbReference>
<protein>
    <submittedName>
        <fullName evidence="1">Putative glycosyl transferase</fullName>
    </submittedName>
</protein>
<dbReference type="Proteomes" id="UP000024942">
    <property type="component" value="Unassembled WGS sequence"/>
</dbReference>
<organism evidence="1 2">
    <name type="scientific">Hyphomonas oceanitis SCH89</name>
    <dbReference type="NCBI Taxonomy" id="1280953"/>
    <lineage>
        <taxon>Bacteria</taxon>
        <taxon>Pseudomonadati</taxon>
        <taxon>Pseudomonadota</taxon>
        <taxon>Alphaproteobacteria</taxon>
        <taxon>Hyphomonadales</taxon>
        <taxon>Hyphomonadaceae</taxon>
        <taxon>Hyphomonas</taxon>
    </lineage>
</organism>
<dbReference type="OrthoDB" id="118340at2"/>
<dbReference type="eggNOG" id="COG0438">
    <property type="taxonomic scope" value="Bacteria"/>
</dbReference>
<evidence type="ECO:0000313" key="1">
    <source>
        <dbReference type="EMBL" id="KDA01924.1"/>
    </source>
</evidence>
<dbReference type="CDD" id="cd01635">
    <property type="entry name" value="Glycosyltransferase_GTB-type"/>
    <property type="match status" value="1"/>
</dbReference>
<evidence type="ECO:0000313" key="2">
    <source>
        <dbReference type="Proteomes" id="UP000024942"/>
    </source>
</evidence>
<dbReference type="RefSeq" id="WP_051624874.1">
    <property type="nucleotide sequence ID" value="NZ_ARYL01000020.1"/>
</dbReference>
<dbReference type="PANTHER" id="PTHR46656:SF3">
    <property type="entry name" value="PUTATIVE-RELATED"/>
    <property type="match status" value="1"/>
</dbReference>
<dbReference type="STRING" id="1280953.HOC_13444"/>